<dbReference type="SMART" id="SM00184">
    <property type="entry name" value="RING"/>
    <property type="match status" value="1"/>
</dbReference>
<dbReference type="InterPro" id="IPR001293">
    <property type="entry name" value="Znf_TRAF"/>
</dbReference>
<keyword evidence="9" id="KW-1185">Reference proteome</keyword>
<dbReference type="InterPro" id="IPR017907">
    <property type="entry name" value="Znf_RING_CS"/>
</dbReference>
<evidence type="ECO:0000313" key="9">
    <source>
        <dbReference type="Proteomes" id="UP000664534"/>
    </source>
</evidence>
<feature type="domain" description="RING-type" evidence="6">
    <location>
        <begin position="42"/>
        <end position="88"/>
    </location>
</feature>
<evidence type="ECO:0000256" key="5">
    <source>
        <dbReference type="SAM" id="MobiDB-lite"/>
    </source>
</evidence>
<evidence type="ECO:0000256" key="4">
    <source>
        <dbReference type="PROSITE-ProRule" id="PRU00207"/>
    </source>
</evidence>
<keyword evidence="1 4" id="KW-0479">Metal-binding</keyword>
<reference evidence="8" key="1">
    <citation type="submission" date="2021-03" db="EMBL/GenBank/DDBJ databases">
        <authorList>
            <person name="Tagirdzhanova G."/>
        </authorList>
    </citation>
    <scope>NUCLEOTIDE SEQUENCE</scope>
</reference>
<feature type="compositionally biased region" description="Low complexity" evidence="5">
    <location>
        <begin position="298"/>
        <end position="311"/>
    </location>
</feature>
<feature type="region of interest" description="Disordered" evidence="5">
    <location>
        <begin position="394"/>
        <end position="426"/>
    </location>
</feature>
<dbReference type="PANTHER" id="PTHR10131:SF94">
    <property type="entry name" value="TNF RECEPTOR-ASSOCIATED FACTOR 4"/>
    <property type="match status" value="1"/>
</dbReference>
<keyword evidence="2 4" id="KW-0863">Zinc-finger</keyword>
<evidence type="ECO:0000259" key="6">
    <source>
        <dbReference type="PROSITE" id="PS50089"/>
    </source>
</evidence>
<evidence type="ECO:0000256" key="1">
    <source>
        <dbReference type="ARBA" id="ARBA00022723"/>
    </source>
</evidence>
<feature type="zinc finger region" description="TRAF-type" evidence="4">
    <location>
        <begin position="185"/>
        <end position="231"/>
    </location>
</feature>
<dbReference type="GO" id="GO:0008270">
    <property type="term" value="F:zinc ion binding"/>
    <property type="evidence" value="ECO:0007669"/>
    <property type="project" value="UniProtKB-KW"/>
</dbReference>
<sequence>MSRTPPNVSFHRRSVLPQRPEINPVDPRALEYVSPYDHNLMCAICYCPFVNAVRLPCEHVFCQRCINDAMKITGIGFTPSSLNCPSCRRMFYASEITSMPKILNRMLDDLMVTCPLKDQGCNEQIQRCEVQQHVDKKCAYSEVECPAENCLLSVLRKDMEKQRCLHSMLQCEDCNEFFMERDLESHRTLYCEAGRTSCPDCKAQVLLCDIDQHVESCPDAIFPCTAAKYGCDFIARRLALDQHSRTCALAKLVPFLQRQNERLGAHEAALKSLRLKNSILETSFTSFQETLGPSTDIADPPSSSMLASDSSPLDSTARHLLCLQESLREEVSRVSAALSELDARTTMARMNESLRAKEDISHMNAAIVGMRLQLHRLVSAKKVAMVRNQTEGALDAGAASAPEGPSRGIELPIRRLSDSSRQETKL</sequence>
<proteinExistence type="predicted"/>
<feature type="compositionally biased region" description="Basic and acidic residues" evidence="5">
    <location>
        <begin position="412"/>
        <end position="426"/>
    </location>
</feature>
<dbReference type="OrthoDB" id="1630758at2759"/>
<evidence type="ECO:0000259" key="7">
    <source>
        <dbReference type="PROSITE" id="PS50145"/>
    </source>
</evidence>
<dbReference type="Proteomes" id="UP000664534">
    <property type="component" value="Unassembled WGS sequence"/>
</dbReference>
<name>A0A8H3J781_9LECA</name>
<evidence type="ECO:0000256" key="3">
    <source>
        <dbReference type="ARBA" id="ARBA00022833"/>
    </source>
</evidence>
<feature type="domain" description="TRAF-type" evidence="7">
    <location>
        <begin position="185"/>
        <end position="231"/>
    </location>
</feature>
<dbReference type="SUPFAM" id="SSF57850">
    <property type="entry name" value="RING/U-box"/>
    <property type="match status" value="1"/>
</dbReference>
<dbReference type="PANTHER" id="PTHR10131">
    <property type="entry name" value="TNF RECEPTOR ASSOCIATED FACTOR"/>
    <property type="match status" value="1"/>
</dbReference>
<evidence type="ECO:0000313" key="8">
    <source>
        <dbReference type="EMBL" id="CAF9941910.1"/>
    </source>
</evidence>
<keyword evidence="3 4" id="KW-0862">Zinc</keyword>
<feature type="region of interest" description="Disordered" evidence="5">
    <location>
        <begin position="291"/>
        <end position="311"/>
    </location>
</feature>
<dbReference type="InterPro" id="IPR013083">
    <property type="entry name" value="Znf_RING/FYVE/PHD"/>
</dbReference>
<dbReference type="SUPFAM" id="SSF49599">
    <property type="entry name" value="TRAF domain-like"/>
    <property type="match status" value="2"/>
</dbReference>
<dbReference type="Pfam" id="PF13445">
    <property type="entry name" value="zf-RING_UBOX"/>
    <property type="match status" value="1"/>
</dbReference>
<comment type="caution">
    <text evidence="8">The sequence shown here is derived from an EMBL/GenBank/DDBJ whole genome shotgun (WGS) entry which is preliminary data.</text>
</comment>
<dbReference type="PROSITE" id="PS00518">
    <property type="entry name" value="ZF_RING_1"/>
    <property type="match status" value="1"/>
</dbReference>
<evidence type="ECO:0000256" key="2">
    <source>
        <dbReference type="ARBA" id="ARBA00022771"/>
    </source>
</evidence>
<dbReference type="InterPro" id="IPR001841">
    <property type="entry name" value="Znf_RING"/>
</dbReference>
<accession>A0A8H3J781</accession>
<dbReference type="PROSITE" id="PS50089">
    <property type="entry name" value="ZF_RING_2"/>
    <property type="match status" value="1"/>
</dbReference>
<dbReference type="EMBL" id="CAJPDT010000161">
    <property type="protein sequence ID" value="CAF9941910.1"/>
    <property type="molecule type" value="Genomic_DNA"/>
</dbReference>
<organism evidence="8 9">
    <name type="scientific">Imshaugia aleurites</name>
    <dbReference type="NCBI Taxonomy" id="172621"/>
    <lineage>
        <taxon>Eukaryota</taxon>
        <taxon>Fungi</taxon>
        <taxon>Dikarya</taxon>
        <taxon>Ascomycota</taxon>
        <taxon>Pezizomycotina</taxon>
        <taxon>Lecanoromycetes</taxon>
        <taxon>OSLEUM clade</taxon>
        <taxon>Lecanoromycetidae</taxon>
        <taxon>Lecanorales</taxon>
        <taxon>Lecanorineae</taxon>
        <taxon>Parmeliaceae</taxon>
        <taxon>Imshaugia</taxon>
    </lineage>
</organism>
<dbReference type="AlphaFoldDB" id="A0A8H3J781"/>
<dbReference type="PROSITE" id="PS50145">
    <property type="entry name" value="ZF_TRAF"/>
    <property type="match status" value="1"/>
</dbReference>
<protein>
    <submittedName>
        <fullName evidence="8">Uncharacterized protein</fullName>
    </submittedName>
</protein>
<gene>
    <name evidence="8" type="ORF">IMSHALPRED_003091</name>
</gene>
<dbReference type="Gene3D" id="3.30.40.10">
    <property type="entry name" value="Zinc/RING finger domain, C3HC4 (zinc finger)"/>
    <property type="match status" value="2"/>
</dbReference>
<dbReference type="InterPro" id="IPR027370">
    <property type="entry name" value="Znf-RING_euk"/>
</dbReference>